<keyword evidence="5" id="KW-1185">Reference proteome</keyword>
<gene>
    <name evidence="4" type="ORF">VTL71DRAFT_3718</name>
</gene>
<keyword evidence="1" id="KW-0175">Coiled coil</keyword>
<name>A0ABR4C506_9HELO</name>
<keyword evidence="3" id="KW-0812">Transmembrane</keyword>
<feature type="coiled-coil region" evidence="1">
    <location>
        <begin position="465"/>
        <end position="548"/>
    </location>
</feature>
<feature type="compositionally biased region" description="Polar residues" evidence="2">
    <location>
        <begin position="83"/>
        <end position="102"/>
    </location>
</feature>
<dbReference type="Proteomes" id="UP001595075">
    <property type="component" value="Unassembled WGS sequence"/>
</dbReference>
<evidence type="ECO:0000256" key="2">
    <source>
        <dbReference type="SAM" id="MobiDB-lite"/>
    </source>
</evidence>
<protein>
    <submittedName>
        <fullName evidence="4">Uncharacterized protein</fullName>
    </submittedName>
</protein>
<feature type="compositionally biased region" description="Low complexity" evidence="2">
    <location>
        <begin position="860"/>
        <end position="872"/>
    </location>
</feature>
<evidence type="ECO:0000313" key="4">
    <source>
        <dbReference type="EMBL" id="KAL2064581.1"/>
    </source>
</evidence>
<feature type="transmembrane region" description="Helical" evidence="3">
    <location>
        <begin position="1095"/>
        <end position="1120"/>
    </location>
</feature>
<evidence type="ECO:0000256" key="1">
    <source>
        <dbReference type="SAM" id="Coils"/>
    </source>
</evidence>
<proteinExistence type="predicted"/>
<keyword evidence="3" id="KW-0472">Membrane</keyword>
<reference evidence="4 5" key="1">
    <citation type="journal article" date="2024" name="Commun. Biol.">
        <title>Comparative genomic analysis of thermophilic fungi reveals convergent evolutionary adaptations and gene losses.</title>
        <authorList>
            <person name="Steindorff A.S."/>
            <person name="Aguilar-Pontes M.V."/>
            <person name="Robinson A.J."/>
            <person name="Andreopoulos B."/>
            <person name="LaButti K."/>
            <person name="Kuo A."/>
            <person name="Mondo S."/>
            <person name="Riley R."/>
            <person name="Otillar R."/>
            <person name="Haridas S."/>
            <person name="Lipzen A."/>
            <person name="Grimwood J."/>
            <person name="Schmutz J."/>
            <person name="Clum A."/>
            <person name="Reid I.D."/>
            <person name="Moisan M.C."/>
            <person name="Butler G."/>
            <person name="Nguyen T.T.M."/>
            <person name="Dewar K."/>
            <person name="Conant G."/>
            <person name="Drula E."/>
            <person name="Henrissat B."/>
            <person name="Hansel C."/>
            <person name="Singer S."/>
            <person name="Hutchinson M.I."/>
            <person name="de Vries R.P."/>
            <person name="Natvig D.O."/>
            <person name="Powell A.J."/>
            <person name="Tsang A."/>
            <person name="Grigoriev I.V."/>
        </authorList>
    </citation>
    <scope>NUCLEOTIDE SEQUENCE [LARGE SCALE GENOMIC DNA]</scope>
    <source>
        <strain evidence="4 5">CBS 494.80</strain>
    </source>
</reference>
<comment type="caution">
    <text evidence="4">The sequence shown here is derived from an EMBL/GenBank/DDBJ whole genome shotgun (WGS) entry which is preliminary data.</text>
</comment>
<accession>A0ABR4C506</accession>
<sequence length="1155" mass="129825">MSYPPCPPVLTPEAQTFQDTRNFDPAIFANPVLPNYSNVPAAHSPEGKKRGRGEEAGKEQSNSHKTSRMDGAPSQRMAKRAFTSGQLDQNYSSEELGTTQKINADDSKEEIDASINPLLSGPSNSFYPPSSNNLTQALVSSRPRARRMTNVQKKANDVQKNMSFHKEDEHTYLPGFITGLEEHDLGQTNEVGVTKGQDMDEPVSQDPQPEYPVVDGNNAGEENPSFQGQTEFEPVSRDVQFMYPTIEGTKAQEEYQAFKGKGKMQQHEYPTVDQSPYFPDFGGFSQSKNLSLIEKTNTYKASDQNNGYDQEDFSFQGSNNVSYNAFNQPVTSCSSAYSTGPGRSIEAIDMEQNGNDAPWLYTWEQVLSHIEVATQEAENYYGEILQNASLTFDDRVEQEVLRRQQMTVDEAESKFAIYKDGRNMIDSEKDNRIRDLERHIQQSTGSQSAQIAVQPQVDQTMVDDLQEARRIADALNSDNQELLKTLKALEKDVNECNTANVDYFTKLDIKKAEIQTLTDENNKILKKLGEEEAEITRLANENKNLEKQLGVTDGAVKSETVEKELSAIQKDLDESLKTPPETEKELLQALKTKIKGLEEAIEQIPRLTELLRQSEEKVATLQTIADEMPSMTTRLEESNSKLGKLELAATNHVCPMAAPNTTADLPVIFQKVRKISLIQQKHEEFGMEKSGPGGLSDGYLLKLANREVTKTKKELSKTKEQMAKVEDTCTELRREVKILNSKMVEVEHTADELKDSRAEVEKMKKAFNVIYKGKPMTRTEMLDCVELQQIFRPDSATSADYPVKTSSTGSIALDTRTRELCSTYVPPAPTISATASESAANNGRRSALTALIINGRRARTSTSSSRKSSCKTGTREHTQGVTLDLSSPLLPPRVLPESTLPVPVVSVPVVSAPIDPVAILVSENTVVSNEPRPWFPCPRYPFRTAMMLIAIAFFSCMLVMPKYLEYQQINNPTHVHSEMLHQLTLNESMVTGERVSEALTGLTTEVPEKPRYTSVREMREKYLQTRALIQMRRFEHVEEELMGFYTLHPKLAPQPTPETTPSPLPIIPQPEPVAEPEPANPIPNPHWTNSMAREFIYVCWMLIRNVFYICMITTLAVLAYNWVYETIERWVNQTRNYNRYMAAQEAAHRARVLVE</sequence>
<feature type="region of interest" description="Disordered" evidence="2">
    <location>
        <begin position="858"/>
        <end position="878"/>
    </location>
</feature>
<dbReference type="EMBL" id="JAZHXI010000013">
    <property type="protein sequence ID" value="KAL2064581.1"/>
    <property type="molecule type" value="Genomic_DNA"/>
</dbReference>
<feature type="compositionally biased region" description="Basic and acidic residues" evidence="2">
    <location>
        <begin position="45"/>
        <end position="62"/>
    </location>
</feature>
<feature type="coiled-coil region" evidence="1">
    <location>
        <begin position="701"/>
        <end position="766"/>
    </location>
</feature>
<feature type="transmembrane region" description="Helical" evidence="3">
    <location>
        <begin position="940"/>
        <end position="960"/>
    </location>
</feature>
<keyword evidence="3" id="KW-1133">Transmembrane helix</keyword>
<organism evidence="4 5">
    <name type="scientific">Oculimacula yallundae</name>
    <dbReference type="NCBI Taxonomy" id="86028"/>
    <lineage>
        <taxon>Eukaryota</taxon>
        <taxon>Fungi</taxon>
        <taxon>Dikarya</taxon>
        <taxon>Ascomycota</taxon>
        <taxon>Pezizomycotina</taxon>
        <taxon>Leotiomycetes</taxon>
        <taxon>Helotiales</taxon>
        <taxon>Ploettnerulaceae</taxon>
        <taxon>Oculimacula</taxon>
    </lineage>
</organism>
<evidence type="ECO:0000256" key="3">
    <source>
        <dbReference type="SAM" id="Phobius"/>
    </source>
</evidence>
<evidence type="ECO:0000313" key="5">
    <source>
        <dbReference type="Proteomes" id="UP001595075"/>
    </source>
</evidence>
<feature type="region of interest" description="Disordered" evidence="2">
    <location>
        <begin position="31"/>
        <end position="103"/>
    </location>
</feature>